<dbReference type="CDD" id="cd05403">
    <property type="entry name" value="NT_KNTase_like"/>
    <property type="match status" value="1"/>
</dbReference>
<dbReference type="RefSeq" id="WP_006522109.1">
    <property type="nucleotide sequence ID" value="NC_021184.1"/>
</dbReference>
<organism evidence="2 3">
    <name type="scientific">Desulfoscipio gibsoniae DSM 7213</name>
    <dbReference type="NCBI Taxonomy" id="767817"/>
    <lineage>
        <taxon>Bacteria</taxon>
        <taxon>Bacillati</taxon>
        <taxon>Bacillota</taxon>
        <taxon>Clostridia</taxon>
        <taxon>Eubacteriales</taxon>
        <taxon>Desulfallaceae</taxon>
        <taxon>Desulfoscipio</taxon>
    </lineage>
</organism>
<dbReference type="SUPFAM" id="SSF81301">
    <property type="entry name" value="Nucleotidyltransferase"/>
    <property type="match status" value="1"/>
</dbReference>
<name>R4KMB8_9FIRM</name>
<gene>
    <name evidence="2" type="ORF">Desgi_2249</name>
</gene>
<proteinExistence type="predicted"/>
<dbReference type="AlphaFoldDB" id="R4KMB8"/>
<dbReference type="HOGENOM" id="CLU_130257_1_1_9"/>
<feature type="domain" description="Polymerase beta nucleotidyltransferase" evidence="1">
    <location>
        <begin position="17"/>
        <end position="108"/>
    </location>
</feature>
<evidence type="ECO:0000259" key="1">
    <source>
        <dbReference type="Pfam" id="PF18765"/>
    </source>
</evidence>
<dbReference type="InterPro" id="IPR052930">
    <property type="entry name" value="TA_antitoxin_MntA"/>
</dbReference>
<dbReference type="STRING" id="767817.Desgi_2249"/>
<keyword evidence="3" id="KW-1185">Reference proteome</keyword>
<dbReference type="PANTHER" id="PTHR43852">
    <property type="entry name" value="NUCLEOTIDYLTRANSFERASE"/>
    <property type="match status" value="1"/>
</dbReference>
<accession>R4KMB8</accession>
<dbReference type="InterPro" id="IPR043519">
    <property type="entry name" value="NT_sf"/>
</dbReference>
<dbReference type="InterPro" id="IPR041633">
    <property type="entry name" value="Polbeta"/>
</dbReference>
<protein>
    <recommendedName>
        <fullName evidence="1">Polymerase beta nucleotidyltransferase domain-containing protein</fullName>
    </recommendedName>
</protein>
<dbReference type="EMBL" id="CP003273">
    <property type="protein sequence ID" value="AGL01675.1"/>
    <property type="molecule type" value="Genomic_DNA"/>
</dbReference>
<dbReference type="Proteomes" id="UP000013520">
    <property type="component" value="Chromosome"/>
</dbReference>
<dbReference type="Gene3D" id="3.30.460.10">
    <property type="entry name" value="Beta Polymerase, domain 2"/>
    <property type="match status" value="1"/>
</dbReference>
<dbReference type="PANTHER" id="PTHR43852:SF3">
    <property type="entry name" value="NUCLEOTIDYLTRANSFERASE"/>
    <property type="match status" value="1"/>
</dbReference>
<dbReference type="Pfam" id="PF18765">
    <property type="entry name" value="Polbeta"/>
    <property type="match status" value="1"/>
</dbReference>
<reference evidence="2 3" key="1">
    <citation type="submission" date="2012-01" db="EMBL/GenBank/DDBJ databases">
        <title>Complete sequence of Desulfotomaculum gibsoniae DSM 7213.</title>
        <authorList>
            <consortium name="US DOE Joint Genome Institute"/>
            <person name="Lucas S."/>
            <person name="Han J."/>
            <person name="Lapidus A."/>
            <person name="Cheng J.-F."/>
            <person name="Goodwin L."/>
            <person name="Pitluck S."/>
            <person name="Peters L."/>
            <person name="Ovchinnikova G."/>
            <person name="Teshima H."/>
            <person name="Detter J.C."/>
            <person name="Han C."/>
            <person name="Tapia R."/>
            <person name="Land M."/>
            <person name="Hauser L."/>
            <person name="Kyrpides N."/>
            <person name="Ivanova N."/>
            <person name="Pagani I."/>
            <person name="Parshina S."/>
            <person name="Plugge C."/>
            <person name="Muyzer G."/>
            <person name="Kuever J."/>
            <person name="Ivanova A."/>
            <person name="Nazina T."/>
            <person name="Klenk H.-P."/>
            <person name="Brambilla E."/>
            <person name="Spring S."/>
            <person name="Stams A.F."/>
            <person name="Woyke T."/>
        </authorList>
    </citation>
    <scope>NUCLEOTIDE SEQUENCE [LARGE SCALE GENOMIC DNA]</scope>
    <source>
        <strain evidence="2 3">DSM 7213</strain>
    </source>
</reference>
<sequence length="138" mass="16116">MIIKKKLEKQEKTKIINTIKEKLNSRKEILFAYVHGSFIMPIPCGDIDIAVFLEESAVSPRHWEYEANLSAQLDRHVGLPVDILTLNVAPVTLRYHATRGKLLLSKNEPARLHFLESTWREYFDYQPLLKAYYMDLLD</sequence>
<dbReference type="KEGG" id="dgi:Desgi_2249"/>
<evidence type="ECO:0000313" key="3">
    <source>
        <dbReference type="Proteomes" id="UP000013520"/>
    </source>
</evidence>
<dbReference type="eggNOG" id="COG1708">
    <property type="taxonomic scope" value="Bacteria"/>
</dbReference>
<evidence type="ECO:0000313" key="2">
    <source>
        <dbReference type="EMBL" id="AGL01675.1"/>
    </source>
</evidence>